<dbReference type="InterPro" id="IPR004358">
    <property type="entry name" value="Sig_transdc_His_kin-like_C"/>
</dbReference>
<evidence type="ECO:0000256" key="3">
    <source>
        <dbReference type="ARBA" id="ARBA00022553"/>
    </source>
</evidence>
<evidence type="ECO:0000256" key="1">
    <source>
        <dbReference type="ARBA" id="ARBA00000085"/>
    </source>
</evidence>
<feature type="domain" description="Protein kinase" evidence="10">
    <location>
        <begin position="10"/>
        <end position="279"/>
    </location>
</feature>
<dbReference type="RefSeq" id="WP_379053439.1">
    <property type="nucleotide sequence ID" value="NZ_JBHUIK010000008.1"/>
</dbReference>
<evidence type="ECO:0000256" key="8">
    <source>
        <dbReference type="ARBA" id="ARBA00023012"/>
    </source>
</evidence>
<dbReference type="Gene3D" id="1.10.287.130">
    <property type="match status" value="1"/>
</dbReference>
<evidence type="ECO:0000259" key="10">
    <source>
        <dbReference type="PROSITE" id="PS50011"/>
    </source>
</evidence>
<dbReference type="InterPro" id="IPR011990">
    <property type="entry name" value="TPR-like_helical_dom_sf"/>
</dbReference>
<keyword evidence="8" id="KW-0902">Two-component regulatory system</keyword>
<evidence type="ECO:0000259" key="11">
    <source>
        <dbReference type="PROSITE" id="PS50109"/>
    </source>
</evidence>
<sequence>MNRMPILNNYKIINIEIENSKSIIYKGYSLQEKKLVLLKTMKQSTPTPHETASSIHEFYITKEMNMDEIIRPVKIESYLNEPILVLEYFSGVTMRDFLKTQRKDILDLLSIAVKLASALINVHQHQIIHKNINPENIIFNTSNGQIKITGFNHATKLKKEKQSNSLTPYELEGHLAYISPEQTGRMNRSVDYKADLYSLGVLFYEMFTGIQPFTSKESIELVHAHLAKTPQNPISLNDRIPESLSNIIMKLLAKIPEERYKSAFGLREDLKKCMDHLRLFGEIDVFQLGQDDPLNVFEIDGKLYGRNVEVEKLKSAFNKVSTGHSELVLIQGHSGIGKTALVNEIQIPLVREKGYFISGKFDLLQRQKPYSPILSAFKLLIRKLLTEGDARIQNWKTAIQRELLGSASIITSLIPELKWIVGSNSQEEELSVKDAHLRFHLIFQKFVNVFATKDHPLVLFLDDLQWADKASLALIEYLLTHIDCRYFLLIGAYRDNEVGIEHPFTETIHNLEKKKVAISTISLTPLKESVVCQWVEETIMNDEKEARKLAELMFRITQGNPFFIKQLFQSFYEDETIFFNANSGKWSIQFDMVMKVLEKKTIVDLMVKRIEQLPMETQALLKLASCIGNEFDLKTLSIICEEEYDTIGKQLWSALEVGLILPEDLTYKWIYPEGLKQFIDNQPPAYRFLHDRVQQAIHSMMDKEEREKTHLKIGRLLIRFGAGNDSLFEIVNHLNIGRKYLNKNELIPLVERNVKAGEQAKASAAFKESLEYYKIAHELLGEAWEDNYDLTTRLMTGLGECQYLNSQFDESESTFNQVLERVKTKHEKLEIYNLKVILYTHVHRVQEAVESGIAGLRLFGWNINRNPNKRLVAKEFLFVKAALWGKSAEDLMKLPELIDQEKRLLLNTMITMNAPSFHVDQNLATILMLRALRFSLKNGITDITSLVVNNYALILSAGFSDFDHSYEFGKLAIELAEGSGDPGLKGRVYFVYGSFINHWKHHIKDNLQYLKWSQHFCIEAGNIHLAGANSSFIAITLFMMGDHLKDVLAGIKNQRIFIDRIGYVISKGFLNELIQWVDILMNEKAKTNWDFEQVLDDDSAKIIHYTLRLQLSYLFNEENFASILTNHLDRLVSNRLTLVIISEYYFYDSLWASRLYDKANSSNKKLLYKKLKKNIKKLGRWAKLCPENYLHKWKLLKAELARIDHNHSIARDEYDAAIQLAKENNFVQDVAISNEAAGYYYFSRGLESLAGAYLTEAYRTYIKWGAYAKALKLQKEFDSFIINVEKNSPDFQISQFDFDASLKASQAISSEIIQENLVKKLMDITMRNAGAERGILLLNREKQLTVAAAANIDSEIDEELSFHIVEENKVFPEMIIQYVVNSREAVVLNDATVEGMFTGDPYVIAEKPKSILCLPTIYKGNVNSVLYLENNQTTYAFTQERIKFLTFLSTQAAISIENAELYGNLEGKVKERTKEFEKVNKYLEQANSELARAEQERRHLLSNISHDLRAPITTVRGYVEAILDGLVEKEEQRDAYLRRCIERIDGLNVMINDLFELAQLESGQINFSFDIVPIDQLIKRLCSQYEYDIKSKGFFFNVIIEEINEEAYPMVSVDVKRFYQVFSNILINAMNHTKSGGISISLRFDKDFGDAFITIEDSGEGILEEDLPYIFDRNFTRSRKGNGLGLAICREIILLHKGRIWAESIHGEGSIFCIQLPVFQVDQLIR</sequence>
<dbReference type="PRINTS" id="PR00344">
    <property type="entry name" value="BCTRLSENSOR"/>
</dbReference>
<evidence type="ECO:0000256" key="5">
    <source>
        <dbReference type="ARBA" id="ARBA00022741"/>
    </source>
</evidence>
<evidence type="ECO:0000313" key="13">
    <source>
        <dbReference type="Proteomes" id="UP001597318"/>
    </source>
</evidence>
<dbReference type="SUPFAM" id="SSF52540">
    <property type="entry name" value="P-loop containing nucleoside triphosphate hydrolases"/>
    <property type="match status" value="1"/>
</dbReference>
<dbReference type="InterPro" id="IPR003594">
    <property type="entry name" value="HATPase_dom"/>
</dbReference>
<dbReference type="InterPro" id="IPR041664">
    <property type="entry name" value="AAA_16"/>
</dbReference>
<evidence type="ECO:0000256" key="6">
    <source>
        <dbReference type="ARBA" id="ARBA00022777"/>
    </source>
</evidence>
<dbReference type="PROSITE" id="PS50109">
    <property type="entry name" value="HIS_KIN"/>
    <property type="match status" value="1"/>
</dbReference>
<dbReference type="CDD" id="cd00082">
    <property type="entry name" value="HisKA"/>
    <property type="match status" value="1"/>
</dbReference>
<protein>
    <recommendedName>
        <fullName evidence="2">histidine kinase</fullName>
        <ecNumber evidence="2">2.7.13.3</ecNumber>
    </recommendedName>
</protein>
<accession>A0ABW5C4I8</accession>
<dbReference type="SUPFAM" id="SSF55874">
    <property type="entry name" value="ATPase domain of HSP90 chaperone/DNA topoisomerase II/histidine kinase"/>
    <property type="match status" value="1"/>
</dbReference>
<dbReference type="SUPFAM" id="SSF48452">
    <property type="entry name" value="TPR-like"/>
    <property type="match status" value="1"/>
</dbReference>
<dbReference type="InterPro" id="IPR003018">
    <property type="entry name" value="GAF"/>
</dbReference>
<dbReference type="PANTHER" id="PTHR43642:SF1">
    <property type="entry name" value="HYBRID SIGNAL TRANSDUCTION HISTIDINE KINASE G"/>
    <property type="match status" value="1"/>
</dbReference>
<dbReference type="InterPro" id="IPR053159">
    <property type="entry name" value="Hybrid_Histidine_Kinase"/>
</dbReference>
<dbReference type="SMART" id="SM00387">
    <property type="entry name" value="HATPase_c"/>
    <property type="match status" value="1"/>
</dbReference>
<dbReference type="Gene3D" id="1.25.40.10">
    <property type="entry name" value="Tetratricopeptide repeat domain"/>
    <property type="match status" value="1"/>
</dbReference>
<dbReference type="InterPro" id="IPR029016">
    <property type="entry name" value="GAF-like_dom_sf"/>
</dbReference>
<dbReference type="InterPro" id="IPR003661">
    <property type="entry name" value="HisK_dim/P_dom"/>
</dbReference>
<dbReference type="SUPFAM" id="SSF55781">
    <property type="entry name" value="GAF domain-like"/>
    <property type="match status" value="1"/>
</dbReference>
<feature type="coiled-coil region" evidence="9">
    <location>
        <begin position="1476"/>
        <end position="1503"/>
    </location>
</feature>
<comment type="catalytic activity">
    <reaction evidence="1">
        <text>ATP + protein L-histidine = ADP + protein N-phospho-L-histidine.</text>
        <dbReference type="EC" id="2.7.13.3"/>
    </reaction>
</comment>
<evidence type="ECO:0000256" key="7">
    <source>
        <dbReference type="ARBA" id="ARBA00022840"/>
    </source>
</evidence>
<keyword evidence="7" id="KW-0067">ATP-binding</keyword>
<dbReference type="Gene3D" id="3.30.565.10">
    <property type="entry name" value="Histidine kinase-like ATPase, C-terminal domain"/>
    <property type="match status" value="1"/>
</dbReference>
<dbReference type="InterPro" id="IPR005467">
    <property type="entry name" value="His_kinase_dom"/>
</dbReference>
<dbReference type="InterPro" id="IPR036890">
    <property type="entry name" value="HATPase_C_sf"/>
</dbReference>
<dbReference type="Pfam" id="PF00069">
    <property type="entry name" value="Pkinase"/>
    <property type="match status" value="1"/>
</dbReference>
<dbReference type="Gene3D" id="3.40.50.300">
    <property type="entry name" value="P-loop containing nucleotide triphosphate hydrolases"/>
    <property type="match status" value="1"/>
</dbReference>
<evidence type="ECO:0000256" key="4">
    <source>
        <dbReference type="ARBA" id="ARBA00022679"/>
    </source>
</evidence>
<feature type="domain" description="Histidine kinase" evidence="11">
    <location>
        <begin position="1503"/>
        <end position="1720"/>
    </location>
</feature>
<dbReference type="Gene3D" id="1.10.510.10">
    <property type="entry name" value="Transferase(Phosphotransferase) domain 1"/>
    <property type="match status" value="1"/>
</dbReference>
<dbReference type="Proteomes" id="UP001597318">
    <property type="component" value="Unassembled WGS sequence"/>
</dbReference>
<keyword evidence="3" id="KW-0597">Phosphoprotein</keyword>
<reference evidence="13" key="1">
    <citation type="journal article" date="2019" name="Int. J. Syst. Evol. Microbiol.">
        <title>The Global Catalogue of Microorganisms (GCM) 10K type strain sequencing project: providing services to taxonomists for standard genome sequencing and annotation.</title>
        <authorList>
            <consortium name="The Broad Institute Genomics Platform"/>
            <consortium name="The Broad Institute Genome Sequencing Center for Infectious Disease"/>
            <person name="Wu L."/>
            <person name="Ma J."/>
        </authorList>
    </citation>
    <scope>NUCLEOTIDE SEQUENCE [LARGE SCALE GENOMIC DNA]</scope>
    <source>
        <strain evidence="13">CGMCC 1.15474</strain>
    </source>
</reference>
<dbReference type="InterPro" id="IPR000719">
    <property type="entry name" value="Prot_kinase_dom"/>
</dbReference>
<comment type="caution">
    <text evidence="12">The sequence shown here is derived from an EMBL/GenBank/DDBJ whole genome shotgun (WGS) entry which is preliminary data.</text>
</comment>
<dbReference type="Pfam" id="PF13191">
    <property type="entry name" value="AAA_16"/>
    <property type="match status" value="1"/>
</dbReference>
<keyword evidence="6" id="KW-0418">Kinase</keyword>
<dbReference type="SMART" id="SM00065">
    <property type="entry name" value="GAF"/>
    <property type="match status" value="1"/>
</dbReference>
<dbReference type="Pfam" id="PF01590">
    <property type="entry name" value="GAF"/>
    <property type="match status" value="1"/>
</dbReference>
<keyword evidence="4" id="KW-0808">Transferase</keyword>
<dbReference type="Gene3D" id="3.30.450.40">
    <property type="match status" value="1"/>
</dbReference>
<keyword evidence="13" id="KW-1185">Reference proteome</keyword>
<dbReference type="EMBL" id="JBHUIK010000008">
    <property type="protein sequence ID" value="MFD2216609.1"/>
    <property type="molecule type" value="Genomic_DNA"/>
</dbReference>
<dbReference type="InterPro" id="IPR036097">
    <property type="entry name" value="HisK_dim/P_sf"/>
</dbReference>
<dbReference type="SUPFAM" id="SSF56112">
    <property type="entry name" value="Protein kinase-like (PK-like)"/>
    <property type="match status" value="1"/>
</dbReference>
<organism evidence="12 13">
    <name type="scientific">Metabacillus endolithicus</name>
    <dbReference type="NCBI Taxonomy" id="1535204"/>
    <lineage>
        <taxon>Bacteria</taxon>
        <taxon>Bacillati</taxon>
        <taxon>Bacillota</taxon>
        <taxon>Bacilli</taxon>
        <taxon>Bacillales</taxon>
        <taxon>Bacillaceae</taxon>
        <taxon>Metabacillus</taxon>
    </lineage>
</organism>
<keyword evidence="5" id="KW-0547">Nucleotide-binding</keyword>
<dbReference type="Pfam" id="PF00512">
    <property type="entry name" value="HisKA"/>
    <property type="match status" value="1"/>
</dbReference>
<dbReference type="PANTHER" id="PTHR43642">
    <property type="entry name" value="HYBRID SIGNAL TRANSDUCTION HISTIDINE KINASE G"/>
    <property type="match status" value="1"/>
</dbReference>
<dbReference type="SUPFAM" id="SSF47384">
    <property type="entry name" value="Homodimeric domain of signal transducing histidine kinase"/>
    <property type="match status" value="1"/>
</dbReference>
<evidence type="ECO:0000256" key="2">
    <source>
        <dbReference type="ARBA" id="ARBA00012438"/>
    </source>
</evidence>
<dbReference type="PROSITE" id="PS50011">
    <property type="entry name" value="PROTEIN_KINASE_DOM"/>
    <property type="match status" value="1"/>
</dbReference>
<keyword evidence="9" id="KW-0175">Coiled coil</keyword>
<dbReference type="InterPro" id="IPR027417">
    <property type="entry name" value="P-loop_NTPase"/>
</dbReference>
<evidence type="ECO:0000256" key="9">
    <source>
        <dbReference type="SAM" id="Coils"/>
    </source>
</evidence>
<dbReference type="EC" id="2.7.13.3" evidence="2"/>
<dbReference type="Pfam" id="PF02518">
    <property type="entry name" value="HATPase_c"/>
    <property type="match status" value="1"/>
</dbReference>
<dbReference type="CDD" id="cd14014">
    <property type="entry name" value="STKc_PknB_like"/>
    <property type="match status" value="1"/>
</dbReference>
<dbReference type="SMART" id="SM00388">
    <property type="entry name" value="HisKA"/>
    <property type="match status" value="1"/>
</dbReference>
<name>A0ABW5C4I8_9BACI</name>
<dbReference type="InterPro" id="IPR011009">
    <property type="entry name" value="Kinase-like_dom_sf"/>
</dbReference>
<gene>
    <name evidence="12" type="ORF">ACFSKK_23320</name>
</gene>
<evidence type="ECO:0000313" key="12">
    <source>
        <dbReference type="EMBL" id="MFD2216609.1"/>
    </source>
</evidence>
<proteinExistence type="predicted"/>